<proteinExistence type="inferred from homology"/>
<dbReference type="PANTHER" id="PTHR19957">
    <property type="entry name" value="SYNTAXIN"/>
    <property type="match status" value="1"/>
</dbReference>
<evidence type="ECO:0000256" key="9">
    <source>
        <dbReference type="SAM" id="MobiDB-lite"/>
    </source>
</evidence>
<comment type="subcellular location">
    <subcellularLocation>
        <location evidence="1">Membrane</location>
        <topology evidence="1">Single-pass type IV membrane protein</topology>
    </subcellularLocation>
</comment>
<evidence type="ECO:0000256" key="10">
    <source>
        <dbReference type="SAM" id="Phobius"/>
    </source>
</evidence>
<dbReference type="EMBL" id="OZ019894">
    <property type="protein sequence ID" value="CAK9214553.1"/>
    <property type="molecule type" value="Genomic_DNA"/>
</dbReference>
<evidence type="ECO:0000256" key="6">
    <source>
        <dbReference type="ARBA" id="ARBA00022989"/>
    </source>
</evidence>
<dbReference type="PROSITE" id="PS00914">
    <property type="entry name" value="SYNTAXIN"/>
    <property type="match status" value="1"/>
</dbReference>
<evidence type="ECO:0000256" key="1">
    <source>
        <dbReference type="ARBA" id="ARBA00004211"/>
    </source>
</evidence>
<gene>
    <name evidence="12" type="ORF">CSSPTR1EN2_LOCUS12289</name>
</gene>
<feature type="compositionally biased region" description="Low complexity" evidence="9">
    <location>
        <begin position="210"/>
        <end position="227"/>
    </location>
</feature>
<reference evidence="12" key="1">
    <citation type="submission" date="2024-02" db="EMBL/GenBank/DDBJ databases">
        <authorList>
            <consortium name="ELIXIR-Norway"/>
            <consortium name="Elixir Norway"/>
        </authorList>
    </citation>
    <scope>NUCLEOTIDE SEQUENCE</scope>
</reference>
<dbReference type="InterPro" id="IPR010989">
    <property type="entry name" value="SNARE"/>
</dbReference>
<evidence type="ECO:0000256" key="8">
    <source>
        <dbReference type="ARBA" id="ARBA00023136"/>
    </source>
</evidence>
<feature type="region of interest" description="Disordered" evidence="9">
    <location>
        <begin position="200"/>
        <end position="228"/>
    </location>
</feature>
<keyword evidence="5" id="KW-0653">Protein transport</keyword>
<evidence type="ECO:0000256" key="4">
    <source>
        <dbReference type="ARBA" id="ARBA00022692"/>
    </source>
</evidence>
<keyword evidence="3" id="KW-0813">Transport</keyword>
<name>A0ABP0U7F3_9BRYO</name>
<dbReference type="PANTHER" id="PTHR19957:SF3">
    <property type="entry name" value="SYNTAXIN-5"/>
    <property type="match status" value="1"/>
</dbReference>
<organism evidence="12 13">
    <name type="scientific">Sphagnum troendelagicum</name>
    <dbReference type="NCBI Taxonomy" id="128251"/>
    <lineage>
        <taxon>Eukaryota</taxon>
        <taxon>Viridiplantae</taxon>
        <taxon>Streptophyta</taxon>
        <taxon>Embryophyta</taxon>
        <taxon>Bryophyta</taxon>
        <taxon>Sphagnophytina</taxon>
        <taxon>Sphagnopsida</taxon>
        <taxon>Sphagnales</taxon>
        <taxon>Sphagnaceae</taxon>
        <taxon>Sphagnum</taxon>
    </lineage>
</organism>
<dbReference type="Gene3D" id="1.20.58.70">
    <property type="match status" value="1"/>
</dbReference>
<dbReference type="SUPFAM" id="SSF47661">
    <property type="entry name" value="t-snare proteins"/>
    <property type="match status" value="1"/>
</dbReference>
<evidence type="ECO:0000256" key="2">
    <source>
        <dbReference type="ARBA" id="ARBA00009063"/>
    </source>
</evidence>
<dbReference type="Pfam" id="PF11416">
    <property type="entry name" value="Syntaxin-5_N"/>
    <property type="match status" value="1"/>
</dbReference>
<dbReference type="PROSITE" id="PS50192">
    <property type="entry name" value="T_SNARE"/>
    <property type="match status" value="1"/>
</dbReference>
<evidence type="ECO:0000313" key="13">
    <source>
        <dbReference type="Proteomes" id="UP001497512"/>
    </source>
</evidence>
<evidence type="ECO:0000256" key="7">
    <source>
        <dbReference type="ARBA" id="ARBA00023054"/>
    </source>
</evidence>
<evidence type="ECO:0000256" key="3">
    <source>
        <dbReference type="ARBA" id="ARBA00022448"/>
    </source>
</evidence>
<sequence>MSICVGLLPSTSDRDRTSEFHAIADFLRKSQVLGEPTIDSVNRGAAELHGQTGTATHEPSRAACQSDFSKRASQISFSIHQTSQLLANLKKLAKRTSMFENPAVEIQQLTSVIKQDITALSAAISDLQVLGATQNERVKSSKHSAEHLTMIVDTLKNRLMTMTKDFKDILTFHTENLKVHENRRQIFSASSLKDKANPFARQQPLSTPDPGASANPIPSSSPAPWASHLMPASSQLFHSSLTHRRRSIPDEASMSGQMQQQTVQDTFVQNRVATLQNVESTILELSNLFVQLATMVAQQTDVAIRIDENMDDTLSNVEGAQGQLHKYLTSISSNRWLIIKIFIVLLVLLLIFIVFVA</sequence>
<dbReference type="InterPro" id="IPR006012">
    <property type="entry name" value="Syntaxin/epimorphin_CS"/>
</dbReference>
<evidence type="ECO:0000259" key="11">
    <source>
        <dbReference type="PROSITE" id="PS50192"/>
    </source>
</evidence>
<evidence type="ECO:0000256" key="5">
    <source>
        <dbReference type="ARBA" id="ARBA00022927"/>
    </source>
</evidence>
<accession>A0ABP0U7F3</accession>
<dbReference type="Proteomes" id="UP001497512">
    <property type="component" value="Chromosome 2"/>
</dbReference>
<evidence type="ECO:0000313" key="12">
    <source>
        <dbReference type="EMBL" id="CAK9214553.1"/>
    </source>
</evidence>
<keyword evidence="13" id="KW-1185">Reference proteome</keyword>
<dbReference type="InterPro" id="IPR021538">
    <property type="entry name" value="Syntaxin-5_N"/>
</dbReference>
<keyword evidence="6 10" id="KW-1133">Transmembrane helix</keyword>
<keyword evidence="4 10" id="KW-0812">Transmembrane</keyword>
<comment type="similarity">
    <text evidence="2">Belongs to the syntaxin family.</text>
</comment>
<dbReference type="Pfam" id="PF05739">
    <property type="entry name" value="SNARE"/>
    <property type="match status" value="1"/>
</dbReference>
<keyword evidence="8 10" id="KW-0472">Membrane</keyword>
<dbReference type="InterPro" id="IPR045242">
    <property type="entry name" value="Syntaxin"/>
</dbReference>
<feature type="domain" description="T-SNARE coiled-coil homology" evidence="11">
    <location>
        <begin position="265"/>
        <end position="327"/>
    </location>
</feature>
<feature type="transmembrane region" description="Helical" evidence="10">
    <location>
        <begin position="336"/>
        <end position="356"/>
    </location>
</feature>
<dbReference type="InterPro" id="IPR000727">
    <property type="entry name" value="T_SNARE_dom"/>
</dbReference>
<keyword evidence="7" id="KW-0175">Coiled coil</keyword>
<dbReference type="CDD" id="cd15844">
    <property type="entry name" value="SNARE_syntaxin5"/>
    <property type="match status" value="1"/>
</dbReference>
<dbReference type="SMART" id="SM00397">
    <property type="entry name" value="t_SNARE"/>
    <property type="match status" value="1"/>
</dbReference>
<protein>
    <recommendedName>
        <fullName evidence="11">t-SNARE coiled-coil homology domain-containing protein</fullName>
    </recommendedName>
</protein>